<feature type="region of interest" description="Disordered" evidence="1">
    <location>
        <begin position="124"/>
        <end position="218"/>
    </location>
</feature>
<organism evidence="3 4">
    <name type="scientific">Gryllus longicercus</name>
    <dbReference type="NCBI Taxonomy" id="2509291"/>
    <lineage>
        <taxon>Eukaryota</taxon>
        <taxon>Metazoa</taxon>
        <taxon>Ecdysozoa</taxon>
        <taxon>Arthropoda</taxon>
        <taxon>Hexapoda</taxon>
        <taxon>Insecta</taxon>
        <taxon>Pterygota</taxon>
        <taxon>Neoptera</taxon>
        <taxon>Polyneoptera</taxon>
        <taxon>Orthoptera</taxon>
        <taxon>Ensifera</taxon>
        <taxon>Gryllidea</taxon>
        <taxon>Grylloidea</taxon>
        <taxon>Gryllidae</taxon>
        <taxon>Gryllinae</taxon>
        <taxon>Gryllus</taxon>
    </lineage>
</organism>
<dbReference type="Proteomes" id="UP001378592">
    <property type="component" value="Unassembled WGS sequence"/>
</dbReference>
<comment type="caution">
    <text evidence="3">The sequence shown here is derived from an EMBL/GenBank/DDBJ whole genome shotgun (WGS) entry which is preliminary data.</text>
</comment>
<keyword evidence="4" id="KW-1185">Reference proteome</keyword>
<dbReference type="EMBL" id="JAZDUA010000053">
    <property type="protein sequence ID" value="KAK7870730.1"/>
    <property type="molecule type" value="Genomic_DNA"/>
</dbReference>
<keyword evidence="2" id="KW-0732">Signal</keyword>
<sequence>MLWLVVWLGAAAQVLARPSRGEANLPAFSSDRAGNYSFHIAVDRLEIQNVNFKVHLTVFLGGSARHPPSVPPPYQPPRVQHDQPGRPPVSTAALGPEDYGRYAAPFILAYPMVPWTAGGWKGNSPPLAPPLPQQANGDQAHSVPRPQQYPPSSTLLQAITTTPPSPHPGFDTRSKEVTTTSPPYPDHVTRSEKLITTSPPQYPDLETHSATPETLQTF</sequence>
<feature type="chain" id="PRO_5042889108" description="Accessory gland protein" evidence="2">
    <location>
        <begin position="17"/>
        <end position="218"/>
    </location>
</feature>
<evidence type="ECO:0008006" key="5">
    <source>
        <dbReference type="Google" id="ProtNLM"/>
    </source>
</evidence>
<gene>
    <name evidence="3" type="ORF">R5R35_009882</name>
</gene>
<feature type="compositionally biased region" description="Polar residues" evidence="1">
    <location>
        <begin position="150"/>
        <end position="162"/>
    </location>
</feature>
<protein>
    <recommendedName>
        <fullName evidence="5">Accessory gland protein</fullName>
    </recommendedName>
</protein>
<feature type="region of interest" description="Disordered" evidence="1">
    <location>
        <begin position="67"/>
        <end position="94"/>
    </location>
</feature>
<accession>A0AAN9VSU2</accession>
<evidence type="ECO:0000313" key="4">
    <source>
        <dbReference type="Proteomes" id="UP001378592"/>
    </source>
</evidence>
<evidence type="ECO:0000256" key="2">
    <source>
        <dbReference type="SAM" id="SignalP"/>
    </source>
</evidence>
<proteinExistence type="predicted"/>
<evidence type="ECO:0000256" key="1">
    <source>
        <dbReference type="SAM" id="MobiDB-lite"/>
    </source>
</evidence>
<name>A0AAN9VSU2_9ORTH</name>
<evidence type="ECO:0000313" key="3">
    <source>
        <dbReference type="EMBL" id="KAK7870730.1"/>
    </source>
</evidence>
<feature type="compositionally biased region" description="Polar residues" evidence="1">
    <location>
        <begin position="208"/>
        <end position="218"/>
    </location>
</feature>
<feature type="signal peptide" evidence="2">
    <location>
        <begin position="1"/>
        <end position="16"/>
    </location>
</feature>
<reference evidence="3 4" key="1">
    <citation type="submission" date="2024-03" db="EMBL/GenBank/DDBJ databases">
        <title>The genome assembly and annotation of the cricket Gryllus longicercus Weissman &amp; Gray.</title>
        <authorList>
            <person name="Szrajer S."/>
            <person name="Gray D."/>
            <person name="Ylla G."/>
        </authorList>
    </citation>
    <scope>NUCLEOTIDE SEQUENCE [LARGE SCALE GENOMIC DNA]</scope>
    <source>
        <strain evidence="3">DAG 2021-001</strain>
        <tissue evidence="3">Whole body minus gut</tissue>
    </source>
</reference>
<dbReference type="AlphaFoldDB" id="A0AAN9VSU2"/>